<feature type="region of interest" description="Disordered" evidence="1">
    <location>
        <begin position="1"/>
        <end position="40"/>
    </location>
</feature>
<dbReference type="HOGENOM" id="CLU_035918_3_0_1"/>
<dbReference type="Proteomes" id="UP000053647">
    <property type="component" value="Unassembled WGS sequence"/>
</dbReference>
<reference evidence="3" key="2">
    <citation type="submission" date="2015-01" db="EMBL/GenBank/DDBJ databases">
        <title>Evolutionary Origins and Diversification of the Mycorrhizal Mutualists.</title>
        <authorList>
            <consortium name="DOE Joint Genome Institute"/>
            <consortium name="Mycorrhizal Genomics Consortium"/>
            <person name="Kohler A."/>
            <person name="Kuo A."/>
            <person name="Nagy L.G."/>
            <person name="Floudas D."/>
            <person name="Copeland A."/>
            <person name="Barry K.W."/>
            <person name="Cichocki N."/>
            <person name="Veneault-Fourrey C."/>
            <person name="LaButti K."/>
            <person name="Lindquist E.A."/>
            <person name="Lipzen A."/>
            <person name="Lundell T."/>
            <person name="Morin E."/>
            <person name="Murat C."/>
            <person name="Riley R."/>
            <person name="Ohm R."/>
            <person name="Sun H."/>
            <person name="Tunlid A."/>
            <person name="Henrissat B."/>
            <person name="Grigoriev I.V."/>
            <person name="Hibbett D.S."/>
            <person name="Martin F."/>
        </authorList>
    </citation>
    <scope>NUCLEOTIDE SEQUENCE [LARGE SCALE GENOMIC DNA]</scope>
    <source>
        <strain evidence="3">ATCC 200175</strain>
    </source>
</reference>
<sequence length="318" mass="34902">MPAVHDRNDDALTSSAGSQRRGLPSALQSAPRKKPTIQDPLVHHGQHFGWVVHVFCNVQTLIVNGLAAMAEGEDLESMTALEHKELLVFKQLVRMVPGIDARLMSGSEEDIQKGSNGARADDTKGMKAAIIDWITPKGQSLNPHIPRNVKSGRGFNHECTGALLCPASLDWSNSKIKSKLINGQIQVASNQWPVFLYANYAYDPEDPWNGLLRSGLLVSAFKHIFTSPSSASIAYVVTQARFALNSAQVFSHTDLITDSKCFYNSILALLEDPGERDKVEQLMALPSKNSALARIRQKREEYQARALRASAATSIVED</sequence>
<dbReference type="InterPro" id="IPR046521">
    <property type="entry name" value="DUF6698"/>
</dbReference>
<name>A0A0C9TRI3_PAXIN</name>
<organism evidence="2 3">
    <name type="scientific">Paxillus involutus ATCC 200175</name>
    <dbReference type="NCBI Taxonomy" id="664439"/>
    <lineage>
        <taxon>Eukaryota</taxon>
        <taxon>Fungi</taxon>
        <taxon>Dikarya</taxon>
        <taxon>Basidiomycota</taxon>
        <taxon>Agaricomycotina</taxon>
        <taxon>Agaricomycetes</taxon>
        <taxon>Agaricomycetidae</taxon>
        <taxon>Boletales</taxon>
        <taxon>Paxilineae</taxon>
        <taxon>Paxillaceae</taxon>
        <taxon>Paxillus</taxon>
    </lineage>
</organism>
<dbReference type="EMBL" id="KN819406">
    <property type="protein sequence ID" value="KIJ10427.1"/>
    <property type="molecule type" value="Genomic_DNA"/>
</dbReference>
<evidence type="ECO:0000313" key="2">
    <source>
        <dbReference type="EMBL" id="KIJ10427.1"/>
    </source>
</evidence>
<gene>
    <name evidence="2" type="ORF">PAXINDRAFT_16581</name>
</gene>
<dbReference type="AlphaFoldDB" id="A0A0C9TRI3"/>
<reference evidence="2 3" key="1">
    <citation type="submission" date="2014-06" db="EMBL/GenBank/DDBJ databases">
        <authorList>
            <consortium name="DOE Joint Genome Institute"/>
            <person name="Kuo A."/>
            <person name="Kohler A."/>
            <person name="Nagy L.G."/>
            <person name="Floudas D."/>
            <person name="Copeland A."/>
            <person name="Barry K.W."/>
            <person name="Cichocki N."/>
            <person name="Veneault-Fourrey C."/>
            <person name="LaButti K."/>
            <person name="Lindquist E.A."/>
            <person name="Lipzen A."/>
            <person name="Lundell T."/>
            <person name="Morin E."/>
            <person name="Murat C."/>
            <person name="Sun H."/>
            <person name="Tunlid A."/>
            <person name="Henrissat B."/>
            <person name="Grigoriev I.V."/>
            <person name="Hibbett D.S."/>
            <person name="Martin F."/>
            <person name="Nordberg H.P."/>
            <person name="Cantor M.N."/>
            <person name="Hua S.X."/>
        </authorList>
    </citation>
    <scope>NUCLEOTIDE SEQUENCE [LARGE SCALE GENOMIC DNA]</scope>
    <source>
        <strain evidence="2 3">ATCC 200175</strain>
    </source>
</reference>
<feature type="compositionally biased region" description="Basic and acidic residues" evidence="1">
    <location>
        <begin position="1"/>
        <end position="10"/>
    </location>
</feature>
<evidence type="ECO:0000313" key="3">
    <source>
        <dbReference type="Proteomes" id="UP000053647"/>
    </source>
</evidence>
<dbReference type="Pfam" id="PF20414">
    <property type="entry name" value="DUF6698"/>
    <property type="match status" value="2"/>
</dbReference>
<dbReference type="OrthoDB" id="3160134at2759"/>
<proteinExistence type="predicted"/>
<protein>
    <submittedName>
        <fullName evidence="2">Uncharacterized protein</fullName>
    </submittedName>
</protein>
<keyword evidence="3" id="KW-1185">Reference proteome</keyword>
<accession>A0A0C9TRI3</accession>
<evidence type="ECO:0000256" key="1">
    <source>
        <dbReference type="SAM" id="MobiDB-lite"/>
    </source>
</evidence>